<dbReference type="InterPro" id="IPR039787">
    <property type="entry name" value="ENDOU"/>
</dbReference>
<evidence type="ECO:0000256" key="4">
    <source>
        <dbReference type="ARBA" id="ARBA00022722"/>
    </source>
</evidence>
<evidence type="ECO:0000313" key="13">
    <source>
        <dbReference type="Proteomes" id="UP000019140"/>
    </source>
</evidence>
<keyword evidence="13" id="KW-1185">Reference proteome</keyword>
<feature type="domain" description="EndoU" evidence="11">
    <location>
        <begin position="67"/>
        <end position="376"/>
    </location>
</feature>
<dbReference type="AlphaFoldDB" id="W4M4N6"/>
<evidence type="ECO:0000259" key="11">
    <source>
        <dbReference type="PROSITE" id="PS51959"/>
    </source>
</evidence>
<evidence type="ECO:0000256" key="10">
    <source>
        <dbReference type="ARBA" id="ARBA00023239"/>
    </source>
</evidence>
<comment type="cofactor">
    <cofactor evidence="1">
        <name>Mn(2+)</name>
        <dbReference type="ChEBI" id="CHEBI:29035"/>
    </cofactor>
</comment>
<keyword evidence="9" id="KW-0464">Manganese</keyword>
<dbReference type="CDD" id="cd21159">
    <property type="entry name" value="XendoU"/>
    <property type="match status" value="1"/>
</dbReference>
<keyword evidence="6" id="KW-0255">Endonuclease</keyword>
<gene>
    <name evidence="12" type="ORF">ETSY2_26190</name>
</gene>
<evidence type="ECO:0000256" key="1">
    <source>
        <dbReference type="ARBA" id="ARBA00001936"/>
    </source>
</evidence>
<keyword evidence="10" id="KW-0456">Lyase</keyword>
<evidence type="ECO:0000256" key="2">
    <source>
        <dbReference type="ARBA" id="ARBA00010168"/>
    </source>
</evidence>
<dbReference type="PATRIC" id="fig|1429439.4.peg.4444"/>
<evidence type="ECO:0000256" key="7">
    <source>
        <dbReference type="ARBA" id="ARBA00022801"/>
    </source>
</evidence>
<keyword evidence="4" id="KW-0540">Nuclease</keyword>
<comment type="subunit">
    <text evidence="3">Monomer.</text>
</comment>
<protein>
    <recommendedName>
        <fullName evidence="11">EndoU domain-containing protein</fullName>
    </recommendedName>
</protein>
<dbReference type="GO" id="GO:0004521">
    <property type="term" value="F:RNA endonuclease activity"/>
    <property type="evidence" value="ECO:0007669"/>
    <property type="project" value="InterPro"/>
</dbReference>
<keyword evidence="5" id="KW-0479">Metal-binding</keyword>
<keyword evidence="8" id="KW-0694">RNA-binding</keyword>
<dbReference type="SUPFAM" id="SSF142877">
    <property type="entry name" value="EndoU-like"/>
    <property type="match status" value="1"/>
</dbReference>
<dbReference type="GO" id="GO:0003723">
    <property type="term" value="F:RNA binding"/>
    <property type="evidence" value="ECO:0007669"/>
    <property type="project" value="UniProtKB-KW"/>
</dbReference>
<evidence type="ECO:0000256" key="5">
    <source>
        <dbReference type="ARBA" id="ARBA00022723"/>
    </source>
</evidence>
<dbReference type="InterPro" id="IPR018998">
    <property type="entry name" value="EndoU_C"/>
</dbReference>
<sequence>MRINRCVSQYWLFFVLCLLFVGTSFGQSELHGSVTIEGDLTIRGNLMVTGNLTVGGRIITSGENLRTAQTPEEFLGQLWNLDQQHNGLSVTLRNPGGEWQDETAAIRLDEQDANRNAGTDGAPAPLIVIHDASKLSGPTYQTVQKLFDNYHINANAPEDQLGTHPAEDQEVENFLNAVLNTQVMETSLAYINQQDLTPDGEDLNRTAFKALLKLQWFELYTNHFSRPPKEHISGFEHVFVGDRSGDRIGGHHFWWKFFLDQEAGQADSLGHSYRGPAGERYRWLATFRMKWQPEAGTTLTEPGQKGFFVGPSPELMLAYGTLGLLLEKKNNGTHSTINFDGGRYELVIHASTLPGTGSPDSRRGDQIRSVFPILRSVGVGSEPSQAITVAEALATALDQ</sequence>
<dbReference type="PROSITE" id="PS51959">
    <property type="entry name" value="ENDOU"/>
    <property type="match status" value="1"/>
</dbReference>
<evidence type="ECO:0000256" key="3">
    <source>
        <dbReference type="ARBA" id="ARBA00011245"/>
    </source>
</evidence>
<dbReference type="PANTHER" id="PTHR12439:SF11">
    <property type="entry name" value="URIDYLATE-SPECIFIC ENDORIBONUCLEASE"/>
    <property type="match status" value="1"/>
</dbReference>
<comment type="caution">
    <text evidence="12">The sequence shown here is derived from an EMBL/GenBank/DDBJ whole genome shotgun (WGS) entry which is preliminary data.</text>
</comment>
<dbReference type="HOGENOM" id="CLU_690170_0_0_7"/>
<dbReference type="GO" id="GO:0016787">
    <property type="term" value="F:hydrolase activity"/>
    <property type="evidence" value="ECO:0007669"/>
    <property type="project" value="UniProtKB-KW"/>
</dbReference>
<accession>W4M4N6</accession>
<proteinExistence type="inferred from homology"/>
<dbReference type="Proteomes" id="UP000019140">
    <property type="component" value="Unassembled WGS sequence"/>
</dbReference>
<dbReference type="PANTHER" id="PTHR12439">
    <property type="entry name" value="PLACENTAL PROTEIN 11-RELATED"/>
    <property type="match status" value="1"/>
</dbReference>
<name>W4M4N6_9BACT</name>
<evidence type="ECO:0000256" key="9">
    <source>
        <dbReference type="ARBA" id="ARBA00023211"/>
    </source>
</evidence>
<dbReference type="Pfam" id="PF09412">
    <property type="entry name" value="XendoU"/>
    <property type="match status" value="1"/>
</dbReference>
<dbReference type="GO" id="GO:0016829">
    <property type="term" value="F:lyase activity"/>
    <property type="evidence" value="ECO:0007669"/>
    <property type="project" value="UniProtKB-KW"/>
</dbReference>
<evidence type="ECO:0000313" key="12">
    <source>
        <dbReference type="EMBL" id="ETX04891.1"/>
    </source>
</evidence>
<keyword evidence="7" id="KW-0378">Hydrolase</keyword>
<evidence type="ECO:0000256" key="6">
    <source>
        <dbReference type="ARBA" id="ARBA00022759"/>
    </source>
</evidence>
<evidence type="ECO:0000256" key="8">
    <source>
        <dbReference type="ARBA" id="ARBA00022884"/>
    </source>
</evidence>
<comment type="similarity">
    <text evidence="2">Belongs to the ENDOU family.</text>
</comment>
<reference evidence="12 13" key="1">
    <citation type="journal article" date="2014" name="Nature">
        <title>An environmental bacterial taxon with a large and distinct metabolic repertoire.</title>
        <authorList>
            <person name="Wilson M.C."/>
            <person name="Mori T."/>
            <person name="Ruckert C."/>
            <person name="Uria A.R."/>
            <person name="Helf M.J."/>
            <person name="Takada K."/>
            <person name="Gernert C."/>
            <person name="Steffens U.A."/>
            <person name="Heycke N."/>
            <person name="Schmitt S."/>
            <person name="Rinke C."/>
            <person name="Helfrich E.J."/>
            <person name="Brachmann A.O."/>
            <person name="Gurgui C."/>
            <person name="Wakimoto T."/>
            <person name="Kracht M."/>
            <person name="Crusemann M."/>
            <person name="Hentschel U."/>
            <person name="Abe I."/>
            <person name="Matsunaga S."/>
            <person name="Kalinowski J."/>
            <person name="Takeyama H."/>
            <person name="Piel J."/>
        </authorList>
    </citation>
    <scope>NUCLEOTIDE SEQUENCE [LARGE SCALE GENOMIC DNA]</scope>
    <source>
        <strain evidence="13">TSY2</strain>
    </source>
</reference>
<organism evidence="12 13">
    <name type="scientific">Candidatus Entotheonella gemina</name>
    <dbReference type="NCBI Taxonomy" id="1429439"/>
    <lineage>
        <taxon>Bacteria</taxon>
        <taxon>Pseudomonadati</taxon>
        <taxon>Nitrospinota/Tectimicrobiota group</taxon>
        <taxon>Candidatus Tectimicrobiota</taxon>
        <taxon>Candidatus Entotheonellia</taxon>
        <taxon>Candidatus Entotheonellales</taxon>
        <taxon>Candidatus Entotheonellaceae</taxon>
        <taxon>Candidatus Entotheonella</taxon>
    </lineage>
</organism>
<dbReference type="EMBL" id="AZHX01001094">
    <property type="protein sequence ID" value="ETX04891.1"/>
    <property type="molecule type" value="Genomic_DNA"/>
</dbReference>
<dbReference type="InterPro" id="IPR037227">
    <property type="entry name" value="EndoU-like"/>
</dbReference>
<dbReference type="GO" id="GO:0046872">
    <property type="term" value="F:metal ion binding"/>
    <property type="evidence" value="ECO:0007669"/>
    <property type="project" value="UniProtKB-KW"/>
</dbReference>